<organism evidence="2 3">
    <name type="scientific">Neobacillus pocheonensis</name>
    <dbReference type="NCBI Taxonomy" id="363869"/>
    <lineage>
        <taxon>Bacteria</taxon>
        <taxon>Bacillati</taxon>
        <taxon>Bacillota</taxon>
        <taxon>Bacilli</taxon>
        <taxon>Bacillales</taxon>
        <taxon>Bacillaceae</taxon>
        <taxon>Neobacillus</taxon>
    </lineage>
</organism>
<name>A0ABT0W732_9BACI</name>
<sequence>MKNKKLLGIIAVFIIMAVGVVFITMLHSSGASWIIIAAILVIGAIIFRLGLM</sequence>
<keyword evidence="1" id="KW-0472">Membrane</keyword>
<feature type="transmembrane region" description="Helical" evidence="1">
    <location>
        <begin position="32"/>
        <end position="51"/>
    </location>
</feature>
<reference evidence="2 3" key="1">
    <citation type="submission" date="2022-06" db="EMBL/GenBank/DDBJ databases">
        <authorList>
            <person name="Jeon C.O."/>
        </authorList>
    </citation>
    <scope>NUCLEOTIDE SEQUENCE [LARGE SCALE GENOMIC DNA]</scope>
    <source>
        <strain evidence="2 3">KCTC 13943</strain>
    </source>
</reference>
<keyword evidence="1" id="KW-1133">Transmembrane helix</keyword>
<feature type="transmembrane region" description="Helical" evidence="1">
    <location>
        <begin position="7"/>
        <end position="26"/>
    </location>
</feature>
<keyword evidence="3" id="KW-1185">Reference proteome</keyword>
<dbReference type="Proteomes" id="UP001523262">
    <property type="component" value="Unassembled WGS sequence"/>
</dbReference>
<proteinExistence type="predicted"/>
<keyword evidence="1" id="KW-0812">Transmembrane</keyword>
<gene>
    <name evidence="2" type="ORF">NDK43_06665</name>
</gene>
<comment type="caution">
    <text evidence="2">The sequence shown here is derived from an EMBL/GenBank/DDBJ whole genome shotgun (WGS) entry which is preliminary data.</text>
</comment>
<accession>A0ABT0W732</accession>
<evidence type="ECO:0000256" key="1">
    <source>
        <dbReference type="SAM" id="Phobius"/>
    </source>
</evidence>
<evidence type="ECO:0000313" key="3">
    <source>
        <dbReference type="Proteomes" id="UP001523262"/>
    </source>
</evidence>
<evidence type="ECO:0000313" key="2">
    <source>
        <dbReference type="EMBL" id="MCM2532127.1"/>
    </source>
</evidence>
<dbReference type="EMBL" id="JAMQCR010000001">
    <property type="protein sequence ID" value="MCM2532127.1"/>
    <property type="molecule type" value="Genomic_DNA"/>
</dbReference>
<protein>
    <submittedName>
        <fullName evidence="2">Uncharacterized protein</fullName>
    </submittedName>
</protein>